<protein>
    <submittedName>
        <fullName evidence="2">Uncharacterized protein</fullName>
    </submittedName>
</protein>
<dbReference type="GO" id="GO:0000768">
    <property type="term" value="P:syncytium formation by plasma membrane fusion"/>
    <property type="evidence" value="ECO:0007669"/>
    <property type="project" value="TreeGrafter"/>
</dbReference>
<dbReference type="Proteomes" id="UP000218231">
    <property type="component" value="Unassembled WGS sequence"/>
</dbReference>
<dbReference type="EMBL" id="LIAE01008351">
    <property type="protein sequence ID" value="PAV74343.1"/>
    <property type="molecule type" value="Genomic_DNA"/>
</dbReference>
<feature type="region of interest" description="Disordered" evidence="1">
    <location>
        <begin position="182"/>
        <end position="217"/>
    </location>
</feature>
<dbReference type="InterPro" id="IPR043076">
    <property type="entry name" value="Fusogen_EFF/AFF_dom3"/>
</dbReference>
<gene>
    <name evidence="2" type="ORF">WR25_13841</name>
</gene>
<comment type="caution">
    <text evidence="2">The sequence shown here is derived from an EMBL/GenBank/DDBJ whole genome shotgun (WGS) entry which is preliminary data.</text>
</comment>
<accession>A0A2A2KKE8</accession>
<dbReference type="Gene3D" id="2.60.98.60">
    <property type="entry name" value="Cell-cell fusogen EFF/AFF, domain 1"/>
    <property type="match status" value="1"/>
</dbReference>
<evidence type="ECO:0000256" key="1">
    <source>
        <dbReference type="SAM" id="MobiDB-lite"/>
    </source>
</evidence>
<feature type="compositionally biased region" description="Low complexity" evidence="1">
    <location>
        <begin position="192"/>
        <end position="217"/>
    </location>
</feature>
<evidence type="ECO:0000313" key="3">
    <source>
        <dbReference type="Proteomes" id="UP000218231"/>
    </source>
</evidence>
<dbReference type="GO" id="GO:0044291">
    <property type="term" value="C:cell-cell contact zone"/>
    <property type="evidence" value="ECO:0007669"/>
    <property type="project" value="TreeGrafter"/>
</dbReference>
<dbReference type="InterPro" id="IPR029213">
    <property type="entry name" value="Fusogen_EFF/AFF"/>
</dbReference>
<organism evidence="2 3">
    <name type="scientific">Diploscapter pachys</name>
    <dbReference type="NCBI Taxonomy" id="2018661"/>
    <lineage>
        <taxon>Eukaryota</taxon>
        <taxon>Metazoa</taxon>
        <taxon>Ecdysozoa</taxon>
        <taxon>Nematoda</taxon>
        <taxon>Chromadorea</taxon>
        <taxon>Rhabditida</taxon>
        <taxon>Rhabditina</taxon>
        <taxon>Rhabditomorpha</taxon>
        <taxon>Rhabditoidea</taxon>
        <taxon>Rhabditidae</taxon>
        <taxon>Diploscapter</taxon>
    </lineage>
</organism>
<sequence length="217" mass="24335">MAKSTYCGNGEQTFDTSLRAKFYAEHDKPFTYRIPPPLISEQPWIKSARINANLDDDRRNVVVSYPKGRTLRFSLRTTNKSNGKELVFCHHSSRISNFSGTIVLDTNSNWYLNLTLYNASGYINGSVKASFEQSSGDLYSFTEYAGSQDLDTVRGNKQCCHNHLYWPDWGVVTSKFVTDGNWKKKPRTDRGSPLSTSSPMSPASSISPSVNGSLNKH</sequence>
<reference evidence="2 3" key="1">
    <citation type="journal article" date="2017" name="Curr. Biol.">
        <title>Genome architecture and evolution of a unichromosomal asexual nematode.</title>
        <authorList>
            <person name="Fradin H."/>
            <person name="Zegar C."/>
            <person name="Gutwein M."/>
            <person name="Lucas J."/>
            <person name="Kovtun M."/>
            <person name="Corcoran D."/>
            <person name="Baugh L.R."/>
            <person name="Kiontke K."/>
            <person name="Gunsalus K."/>
            <person name="Fitch D.H."/>
            <person name="Piano F."/>
        </authorList>
    </citation>
    <scope>NUCLEOTIDE SEQUENCE [LARGE SCALE GENOMIC DNA]</scope>
    <source>
        <strain evidence="2">PF1309</strain>
    </source>
</reference>
<keyword evidence="3" id="KW-1185">Reference proteome</keyword>
<dbReference type="PANTHER" id="PTHR37415:SF2">
    <property type="entry name" value="EFF-1A-RELATED"/>
    <property type="match status" value="1"/>
</dbReference>
<name>A0A2A2KKE8_9BILA</name>
<dbReference type="Gene3D" id="2.60.40.3980">
    <property type="entry name" value="Cell-cell fusogen EFF/AFF, domain 3"/>
    <property type="match status" value="1"/>
</dbReference>
<proteinExistence type="predicted"/>
<dbReference type="Pfam" id="PF14884">
    <property type="entry name" value="EFF-AFF"/>
    <property type="match status" value="1"/>
</dbReference>
<dbReference type="PANTHER" id="PTHR37415">
    <property type="entry name" value="EFF-1A"/>
    <property type="match status" value="1"/>
</dbReference>
<dbReference type="AlphaFoldDB" id="A0A2A2KKE8"/>
<evidence type="ECO:0000313" key="2">
    <source>
        <dbReference type="EMBL" id="PAV74343.1"/>
    </source>
</evidence>